<comment type="caution">
    <text evidence="1">The sequence shown here is derived from an EMBL/GenBank/DDBJ whole genome shotgun (WGS) entry which is preliminary data.</text>
</comment>
<name>A0A392WCH3_9FABA</name>
<proteinExistence type="predicted"/>
<dbReference type="Proteomes" id="UP000265520">
    <property type="component" value="Unassembled WGS sequence"/>
</dbReference>
<protein>
    <submittedName>
        <fullName evidence="1">Uncharacterized protein</fullName>
    </submittedName>
</protein>
<reference evidence="1 2" key="1">
    <citation type="journal article" date="2018" name="Front. Plant Sci.">
        <title>Red Clover (Trifolium pratense) and Zigzag Clover (T. medium) - A Picture of Genomic Similarities and Differences.</title>
        <authorList>
            <person name="Dluhosova J."/>
            <person name="Istvanek J."/>
            <person name="Nedelnik J."/>
            <person name="Repkova J."/>
        </authorList>
    </citation>
    <scope>NUCLEOTIDE SEQUENCE [LARGE SCALE GENOMIC DNA]</scope>
    <source>
        <strain evidence="2">cv. 10/8</strain>
        <tissue evidence="1">Leaf</tissue>
    </source>
</reference>
<accession>A0A392WCH3</accession>
<feature type="non-terminal residue" evidence="1">
    <location>
        <position position="1"/>
    </location>
</feature>
<evidence type="ECO:0000313" key="2">
    <source>
        <dbReference type="Proteomes" id="UP000265520"/>
    </source>
</evidence>
<evidence type="ECO:0000313" key="1">
    <source>
        <dbReference type="EMBL" id="MCI96450.1"/>
    </source>
</evidence>
<dbReference type="EMBL" id="LXQA011415050">
    <property type="protein sequence ID" value="MCI96450.1"/>
    <property type="molecule type" value="Genomic_DNA"/>
</dbReference>
<sequence length="51" mass="5740">LRGHARNGLHLFSEGFVVPPRNLWACEFRGETGVEDNDDTLEKREVSSKGL</sequence>
<dbReference type="AlphaFoldDB" id="A0A392WCH3"/>
<keyword evidence="2" id="KW-1185">Reference proteome</keyword>
<organism evidence="1 2">
    <name type="scientific">Trifolium medium</name>
    <dbReference type="NCBI Taxonomy" id="97028"/>
    <lineage>
        <taxon>Eukaryota</taxon>
        <taxon>Viridiplantae</taxon>
        <taxon>Streptophyta</taxon>
        <taxon>Embryophyta</taxon>
        <taxon>Tracheophyta</taxon>
        <taxon>Spermatophyta</taxon>
        <taxon>Magnoliopsida</taxon>
        <taxon>eudicotyledons</taxon>
        <taxon>Gunneridae</taxon>
        <taxon>Pentapetalae</taxon>
        <taxon>rosids</taxon>
        <taxon>fabids</taxon>
        <taxon>Fabales</taxon>
        <taxon>Fabaceae</taxon>
        <taxon>Papilionoideae</taxon>
        <taxon>50 kb inversion clade</taxon>
        <taxon>NPAAA clade</taxon>
        <taxon>Hologalegina</taxon>
        <taxon>IRL clade</taxon>
        <taxon>Trifolieae</taxon>
        <taxon>Trifolium</taxon>
    </lineage>
</organism>